<dbReference type="EC" id="3.1.3.89" evidence="5"/>
<organism evidence="9 10">
    <name type="scientific">Tropicibacter naphthalenivorans</name>
    <dbReference type="NCBI Taxonomy" id="441103"/>
    <lineage>
        <taxon>Bacteria</taxon>
        <taxon>Pseudomonadati</taxon>
        <taxon>Pseudomonadota</taxon>
        <taxon>Alphaproteobacteria</taxon>
        <taxon>Rhodobacterales</taxon>
        <taxon>Roseobacteraceae</taxon>
        <taxon>Tropicibacter</taxon>
    </lineage>
</organism>
<keyword evidence="10" id="KW-1185">Reference proteome</keyword>
<evidence type="ECO:0000313" key="9">
    <source>
        <dbReference type="EMBL" id="CUH76777.1"/>
    </source>
</evidence>
<comment type="subunit">
    <text evidence="4">Homodimer.</text>
</comment>
<dbReference type="InterPro" id="IPR039356">
    <property type="entry name" value="YfbR/HDDC2"/>
</dbReference>
<evidence type="ECO:0000256" key="4">
    <source>
        <dbReference type="ARBA" id="ARBA00011738"/>
    </source>
</evidence>
<sequence>MTQPSPSRLDRQMDFLMEIDRLKSVHRATKLADGTRRENSAEHSWHVALFALTLAEHAPQGIDRARVIEMLLLHDLVEIDAGDAPVYGNHDASAVAEAERKAADRIFGLLPEDQGAHFRAIWEEFEAMQTPEARFAKSLDRFAPPNMNIANGGGSWAEYNVDFGTFQANVGMKILQGAPALWEWIAPRAKAVIDRLREGPKP</sequence>
<dbReference type="GO" id="GO:0046872">
    <property type="term" value="F:metal ion binding"/>
    <property type="evidence" value="ECO:0007669"/>
    <property type="project" value="UniProtKB-KW"/>
</dbReference>
<dbReference type="EMBL" id="CYSE01000002">
    <property type="protein sequence ID" value="CUH76777.1"/>
    <property type="molecule type" value="Genomic_DNA"/>
</dbReference>
<evidence type="ECO:0000259" key="8">
    <source>
        <dbReference type="Pfam" id="PF13023"/>
    </source>
</evidence>
<comment type="cofactor">
    <cofactor evidence="3">
        <name>Co(2+)</name>
        <dbReference type="ChEBI" id="CHEBI:48828"/>
    </cofactor>
</comment>
<dbReference type="PANTHER" id="PTHR11845">
    <property type="entry name" value="5'-DEOXYNUCLEOTIDASE HDDC2"/>
    <property type="match status" value="1"/>
</dbReference>
<comment type="cofactor">
    <cofactor evidence="2">
        <name>Mn(2+)</name>
        <dbReference type="ChEBI" id="CHEBI:29035"/>
    </cofactor>
</comment>
<reference evidence="9 10" key="1">
    <citation type="submission" date="2015-09" db="EMBL/GenBank/DDBJ databases">
        <authorList>
            <consortium name="Swine Surveillance"/>
        </authorList>
    </citation>
    <scope>NUCLEOTIDE SEQUENCE [LARGE SCALE GENOMIC DNA]</scope>
    <source>
        <strain evidence="9 10">CECT 7648</strain>
    </source>
</reference>
<dbReference type="RefSeq" id="WP_058246655.1">
    <property type="nucleotide sequence ID" value="NZ_CYSE01000002.1"/>
</dbReference>
<dbReference type="Proteomes" id="UP000054935">
    <property type="component" value="Unassembled WGS sequence"/>
</dbReference>
<dbReference type="InterPro" id="IPR003607">
    <property type="entry name" value="HD/PDEase_dom"/>
</dbReference>
<accession>A0A0N7LZ62</accession>
<evidence type="ECO:0000256" key="6">
    <source>
        <dbReference type="ARBA" id="ARBA00022723"/>
    </source>
</evidence>
<evidence type="ECO:0000256" key="5">
    <source>
        <dbReference type="ARBA" id="ARBA00012964"/>
    </source>
</evidence>
<evidence type="ECO:0000256" key="7">
    <source>
        <dbReference type="ARBA" id="ARBA00022801"/>
    </source>
</evidence>
<dbReference type="InterPro" id="IPR006674">
    <property type="entry name" value="HD_domain"/>
</dbReference>
<protein>
    <recommendedName>
        <fullName evidence="5">5'-deoxynucleotidase</fullName>
        <ecNumber evidence="5">3.1.3.89</ecNumber>
    </recommendedName>
</protein>
<dbReference type="OrthoDB" id="9796032at2"/>
<dbReference type="Pfam" id="PF13023">
    <property type="entry name" value="HD_3"/>
    <property type="match status" value="1"/>
</dbReference>
<dbReference type="Gene3D" id="1.10.3210.10">
    <property type="entry name" value="Hypothetical protein af1432"/>
    <property type="match status" value="1"/>
</dbReference>
<name>A0A0N7LZ62_9RHOB</name>
<proteinExistence type="predicted"/>
<dbReference type="SUPFAM" id="SSF109604">
    <property type="entry name" value="HD-domain/PDEase-like"/>
    <property type="match status" value="1"/>
</dbReference>
<evidence type="ECO:0000256" key="2">
    <source>
        <dbReference type="ARBA" id="ARBA00001936"/>
    </source>
</evidence>
<keyword evidence="6" id="KW-0479">Metal-binding</keyword>
<dbReference type="STRING" id="441103.TRN7648_01121"/>
<dbReference type="PANTHER" id="PTHR11845:SF13">
    <property type="entry name" value="5'-DEOXYNUCLEOTIDASE HDDC2"/>
    <property type="match status" value="1"/>
</dbReference>
<dbReference type="GO" id="GO:0002953">
    <property type="term" value="F:5'-deoxynucleotidase activity"/>
    <property type="evidence" value="ECO:0007669"/>
    <property type="project" value="UniProtKB-EC"/>
</dbReference>
<evidence type="ECO:0000256" key="3">
    <source>
        <dbReference type="ARBA" id="ARBA00001941"/>
    </source>
</evidence>
<evidence type="ECO:0000256" key="1">
    <source>
        <dbReference type="ARBA" id="ARBA00001638"/>
    </source>
</evidence>
<dbReference type="CDD" id="cd00077">
    <property type="entry name" value="HDc"/>
    <property type="match status" value="1"/>
</dbReference>
<feature type="domain" description="HD" evidence="8">
    <location>
        <begin position="19"/>
        <end position="182"/>
    </location>
</feature>
<keyword evidence="7" id="KW-0378">Hydrolase</keyword>
<gene>
    <name evidence="9" type="ORF">TRN7648_01121</name>
</gene>
<dbReference type="GO" id="GO:0005737">
    <property type="term" value="C:cytoplasm"/>
    <property type="evidence" value="ECO:0007669"/>
    <property type="project" value="TreeGrafter"/>
</dbReference>
<evidence type="ECO:0000313" key="10">
    <source>
        <dbReference type="Proteomes" id="UP000054935"/>
    </source>
</evidence>
<comment type="catalytic activity">
    <reaction evidence="1">
        <text>a 2'-deoxyribonucleoside 5'-phosphate + H2O = a 2'-deoxyribonucleoside + phosphate</text>
        <dbReference type="Rhea" id="RHEA:36167"/>
        <dbReference type="ChEBI" id="CHEBI:15377"/>
        <dbReference type="ChEBI" id="CHEBI:18274"/>
        <dbReference type="ChEBI" id="CHEBI:43474"/>
        <dbReference type="ChEBI" id="CHEBI:65317"/>
        <dbReference type="EC" id="3.1.3.89"/>
    </reaction>
</comment>
<dbReference type="AlphaFoldDB" id="A0A0N7LZ62"/>